<dbReference type="GO" id="GO:0004364">
    <property type="term" value="F:glutathione transferase activity"/>
    <property type="evidence" value="ECO:0007669"/>
    <property type="project" value="UniProtKB-EC"/>
</dbReference>
<evidence type="ECO:0000256" key="2">
    <source>
        <dbReference type="SAM" id="MobiDB-lite"/>
    </source>
</evidence>
<dbReference type="InterPro" id="IPR011767">
    <property type="entry name" value="GLR_AS"/>
</dbReference>
<dbReference type="InterPro" id="IPR004045">
    <property type="entry name" value="Glutathione_S-Trfase_N"/>
</dbReference>
<comment type="similarity">
    <text evidence="1">Belongs to the GST superfamily. Omega family.</text>
</comment>
<dbReference type="SUPFAM" id="SSF52833">
    <property type="entry name" value="Thioredoxin-like"/>
    <property type="match status" value="1"/>
</dbReference>
<dbReference type="FunFam" id="3.40.30.10:FF:000123">
    <property type="entry name" value="Glutathione transferase o1"/>
    <property type="match status" value="1"/>
</dbReference>
<feature type="compositionally biased region" description="Polar residues" evidence="2">
    <location>
        <begin position="16"/>
        <end position="31"/>
    </location>
</feature>
<dbReference type="InterPro" id="IPR050983">
    <property type="entry name" value="GST_Omega/HSP26"/>
</dbReference>
<dbReference type="AlphaFoldDB" id="A0A1I8F2T9"/>
<feature type="region of interest" description="Disordered" evidence="2">
    <location>
        <begin position="1"/>
        <end position="92"/>
    </location>
</feature>
<dbReference type="SFLD" id="SFLDS00019">
    <property type="entry name" value="Glutathione_Transferase_(cytos"/>
    <property type="match status" value="1"/>
</dbReference>
<keyword evidence="4" id="KW-1185">Reference proteome</keyword>
<feature type="compositionally biased region" description="Low complexity" evidence="2">
    <location>
        <begin position="55"/>
        <end position="69"/>
    </location>
</feature>
<feature type="region of interest" description="Disordered" evidence="2">
    <location>
        <begin position="177"/>
        <end position="206"/>
    </location>
</feature>
<dbReference type="PROSITE" id="PS00195">
    <property type="entry name" value="GLUTAREDOXIN_1"/>
    <property type="match status" value="1"/>
</dbReference>
<feature type="compositionally biased region" description="Pro residues" evidence="2">
    <location>
        <begin position="44"/>
        <end position="54"/>
    </location>
</feature>
<dbReference type="InterPro" id="IPR040079">
    <property type="entry name" value="Glutathione_S-Trfase"/>
</dbReference>
<organism evidence="4 5">
    <name type="scientific">Macrostomum lignano</name>
    <dbReference type="NCBI Taxonomy" id="282301"/>
    <lineage>
        <taxon>Eukaryota</taxon>
        <taxon>Metazoa</taxon>
        <taxon>Spiralia</taxon>
        <taxon>Lophotrochozoa</taxon>
        <taxon>Platyhelminthes</taxon>
        <taxon>Rhabditophora</taxon>
        <taxon>Macrostomorpha</taxon>
        <taxon>Macrostomida</taxon>
        <taxon>Macrostomidae</taxon>
        <taxon>Macrostomum</taxon>
    </lineage>
</organism>
<dbReference type="SUPFAM" id="SSF47616">
    <property type="entry name" value="GST C-terminal domain-like"/>
    <property type="match status" value="1"/>
</dbReference>
<feature type="domain" description="GST N-terminal" evidence="3">
    <location>
        <begin position="254"/>
        <end position="332"/>
    </location>
</feature>
<accession>A0A1I8F2T9</accession>
<evidence type="ECO:0000256" key="1">
    <source>
        <dbReference type="ARBA" id="ARBA00011067"/>
    </source>
</evidence>
<dbReference type="Proteomes" id="UP000095280">
    <property type="component" value="Unplaced"/>
</dbReference>
<proteinExistence type="inferred from homology"/>
<evidence type="ECO:0000313" key="4">
    <source>
        <dbReference type="Proteomes" id="UP000095280"/>
    </source>
</evidence>
<dbReference type="InterPro" id="IPR036249">
    <property type="entry name" value="Thioredoxin-like_sf"/>
</dbReference>
<dbReference type="PANTHER" id="PTHR43968">
    <property type="match status" value="1"/>
</dbReference>
<dbReference type="GO" id="GO:0005737">
    <property type="term" value="C:cytoplasm"/>
    <property type="evidence" value="ECO:0007669"/>
    <property type="project" value="TreeGrafter"/>
</dbReference>
<dbReference type="GO" id="GO:0045174">
    <property type="term" value="F:glutathione dehydrogenase (ascorbate) activity"/>
    <property type="evidence" value="ECO:0007669"/>
    <property type="project" value="TreeGrafter"/>
</dbReference>
<dbReference type="Gene3D" id="1.20.1050.10">
    <property type="match status" value="1"/>
</dbReference>
<reference evidence="5" key="1">
    <citation type="submission" date="2016-11" db="UniProtKB">
        <authorList>
            <consortium name="WormBaseParasite"/>
        </authorList>
    </citation>
    <scope>IDENTIFICATION</scope>
</reference>
<name>A0A1I8F2T9_9PLAT</name>
<dbReference type="PROSITE" id="PS51354">
    <property type="entry name" value="GLUTAREDOXIN_2"/>
    <property type="match status" value="1"/>
</dbReference>
<dbReference type="PROSITE" id="PS50404">
    <property type="entry name" value="GST_NTER"/>
    <property type="match status" value="1"/>
</dbReference>
<dbReference type="WBParaSite" id="maker-unitig_16692-snap-gene-0.2-mRNA-1">
    <property type="protein sequence ID" value="maker-unitig_16692-snap-gene-0.2-mRNA-1"/>
    <property type="gene ID" value="maker-unitig_16692-snap-gene-0.2"/>
</dbReference>
<dbReference type="InterPro" id="IPR036282">
    <property type="entry name" value="Glutathione-S-Trfase_C_sf"/>
</dbReference>
<evidence type="ECO:0000313" key="5">
    <source>
        <dbReference type="WBParaSite" id="maker-unitig_16692-snap-gene-0.2-mRNA-1"/>
    </source>
</evidence>
<dbReference type="Pfam" id="PF13417">
    <property type="entry name" value="GST_N_3"/>
    <property type="match status" value="1"/>
</dbReference>
<dbReference type="GO" id="GO:0006749">
    <property type="term" value="P:glutathione metabolic process"/>
    <property type="evidence" value="ECO:0007669"/>
    <property type="project" value="TreeGrafter"/>
</dbReference>
<evidence type="ECO:0000259" key="3">
    <source>
        <dbReference type="PROSITE" id="PS50404"/>
    </source>
</evidence>
<dbReference type="PANTHER" id="PTHR43968:SF6">
    <property type="entry name" value="GLUTATHIONE S-TRANSFERASE OMEGA"/>
    <property type="match status" value="1"/>
</dbReference>
<dbReference type="Gene3D" id="3.40.30.10">
    <property type="entry name" value="Glutaredoxin"/>
    <property type="match status" value="1"/>
</dbReference>
<protein>
    <submittedName>
        <fullName evidence="5">Glutathione transferase</fullName>
    </submittedName>
</protein>
<feature type="compositionally biased region" description="Polar residues" evidence="2">
    <location>
        <begin position="73"/>
        <end position="82"/>
    </location>
</feature>
<sequence>AESQQQPPQSPPQPSCHSRSFSGSGAAQQSVKLLGRPIPVAVPEVPPQQPPPTPQRGGAAAATEAGDAGSVTPCASPSTTPRHQAARPPAYENAAALADSPALARLGAAASAMPFANEDCGTIRHKPASASIAAAVASPQFGRAALFQQHRQHQHQLHHQLQHLPASPAFARRVPASAAAAAAAAPPTPSRWVLQPPPPREDPAPNLDDICGMLSELQCDLDRELQDLFKFNEKTSTANFEYGDARPELPAGEDALVLFESKFCPFCQRVVLALNQRGIPYQSVYINLSAKPEWFAEINPGGKVPVLMMGSQRLVDSLMICRYVDELPSGGQCGCRARLALAWLGEFFPPMHDLMTRPDEAPEKLEQVTAAMRQFGERLGPKPFIGGAQTVGLADLIAYPAVAIATGLAGVLDCPEPAASDTALAGWLAEMQAVKATSAATKPVEWGAFLKSLRAGNPDYSV</sequence>